<dbReference type="Proteomes" id="UP000198508">
    <property type="component" value="Unassembled WGS sequence"/>
</dbReference>
<dbReference type="RefSeq" id="WP_092367673.1">
    <property type="nucleotide sequence ID" value="NZ_FOIM01000023.1"/>
</dbReference>
<dbReference type="AlphaFoldDB" id="A0A1I0IUK7"/>
<dbReference type="GeneID" id="93279265"/>
<keyword evidence="1" id="KW-0175">Coiled coil</keyword>
<protein>
    <submittedName>
        <fullName evidence="2">Uncharacterized protein</fullName>
    </submittedName>
</protein>
<feature type="coiled-coil region" evidence="1">
    <location>
        <begin position="57"/>
        <end position="84"/>
    </location>
</feature>
<evidence type="ECO:0000313" key="3">
    <source>
        <dbReference type="Proteomes" id="UP000198508"/>
    </source>
</evidence>
<organism evidence="2 3">
    <name type="scientific">Enterocloster lavalensis</name>
    <dbReference type="NCBI Taxonomy" id="460384"/>
    <lineage>
        <taxon>Bacteria</taxon>
        <taxon>Bacillati</taxon>
        <taxon>Bacillota</taxon>
        <taxon>Clostridia</taxon>
        <taxon>Lachnospirales</taxon>
        <taxon>Lachnospiraceae</taxon>
        <taxon>Enterocloster</taxon>
    </lineage>
</organism>
<sequence length="96" mass="10779">MIDEECLREINDGVFGLRDSLDRRIRQLGDIRRALDATECGLADMQDTGGACGAAILRLLLRYLQELENDMRRHTCQIEGLEAAAGTKGVNFRQKK</sequence>
<evidence type="ECO:0000313" key="2">
    <source>
        <dbReference type="EMBL" id="SEU00264.1"/>
    </source>
</evidence>
<evidence type="ECO:0000256" key="1">
    <source>
        <dbReference type="SAM" id="Coils"/>
    </source>
</evidence>
<reference evidence="3" key="1">
    <citation type="submission" date="2016-10" db="EMBL/GenBank/DDBJ databases">
        <authorList>
            <person name="Varghese N."/>
            <person name="Submissions S."/>
        </authorList>
    </citation>
    <scope>NUCLEOTIDE SEQUENCE [LARGE SCALE GENOMIC DNA]</scope>
    <source>
        <strain evidence="3">NLAE-zl-G277</strain>
    </source>
</reference>
<gene>
    <name evidence="2" type="ORF">SAMN05216313_12377</name>
</gene>
<dbReference type="EMBL" id="FOIM01000023">
    <property type="protein sequence ID" value="SEU00264.1"/>
    <property type="molecule type" value="Genomic_DNA"/>
</dbReference>
<proteinExistence type="predicted"/>
<keyword evidence="3" id="KW-1185">Reference proteome</keyword>
<accession>A0A1I0IUK7</accession>
<name>A0A1I0IUK7_9FIRM</name>